<dbReference type="InterPro" id="IPR025383">
    <property type="entry name" value="MrpA_C/MbhD"/>
</dbReference>
<dbReference type="Proteomes" id="UP000176944">
    <property type="component" value="Chromosome"/>
</dbReference>
<dbReference type="NCBIfam" id="NF005628">
    <property type="entry name" value="PRK07377.1-4"/>
    <property type="match status" value="1"/>
</dbReference>
<keyword evidence="2" id="KW-1003">Cell membrane</keyword>
<keyword evidence="5 6" id="KW-0472">Membrane</keyword>
<feature type="transmembrane region" description="Helical" evidence="6">
    <location>
        <begin position="53"/>
        <end position="71"/>
    </location>
</feature>
<evidence type="ECO:0000259" key="7">
    <source>
        <dbReference type="Pfam" id="PF13244"/>
    </source>
</evidence>
<dbReference type="EMBL" id="CP017708">
    <property type="protein sequence ID" value="AOY79116.1"/>
    <property type="molecule type" value="Genomic_DNA"/>
</dbReference>
<organism evidence="8 9">
    <name type="scientific">Moorena producens (strain JHB)</name>
    <dbReference type="NCBI Taxonomy" id="1454205"/>
    <lineage>
        <taxon>Bacteria</taxon>
        <taxon>Bacillati</taxon>
        <taxon>Cyanobacteriota</taxon>
        <taxon>Cyanophyceae</taxon>
        <taxon>Coleofasciculales</taxon>
        <taxon>Coleofasciculaceae</taxon>
        <taxon>Moorena</taxon>
    </lineage>
</organism>
<evidence type="ECO:0000256" key="5">
    <source>
        <dbReference type="ARBA" id="ARBA00023136"/>
    </source>
</evidence>
<protein>
    <submittedName>
        <fullName evidence="8">DUF4040 domain-containing protein</fullName>
    </submittedName>
</protein>
<gene>
    <name evidence="8" type="ORF">BJP36_03500</name>
</gene>
<evidence type="ECO:0000256" key="6">
    <source>
        <dbReference type="SAM" id="Phobius"/>
    </source>
</evidence>
<evidence type="ECO:0000256" key="3">
    <source>
        <dbReference type="ARBA" id="ARBA00022692"/>
    </source>
</evidence>
<dbReference type="AlphaFoldDB" id="A0A1D9FUQ7"/>
<feature type="transmembrane region" description="Helical" evidence="6">
    <location>
        <begin position="30"/>
        <end position="47"/>
    </location>
</feature>
<sequence>MTDNYIYVITALLPLSACMLVFQVNPYHALVIRGILGAVAALVYAMFGAADVALTEALVGTMLAITLYAVAVRSSLTMRLGVIQDWEEVEADGESLAEGKTKPDFGELMDDLRTILSKHYMRLELVTYTDRETLHRALIEKEVHGTCTEDEGWLFEQDQRGLAQGATQKASPQDDQDQVGQEYETLPYHTQTRVQRLYEIMQSELSLSATSLTYLNVPEAGGDH</sequence>
<accession>A0A1D9FUQ7</accession>
<feature type="domain" description="MrpA C-terminal/MbhD" evidence="7">
    <location>
        <begin position="11"/>
        <end position="74"/>
    </location>
</feature>
<dbReference type="GO" id="GO:0005886">
    <property type="term" value="C:plasma membrane"/>
    <property type="evidence" value="ECO:0007669"/>
    <property type="project" value="UniProtKB-SubCell"/>
</dbReference>
<feature type="transmembrane region" description="Helical" evidence="6">
    <location>
        <begin position="6"/>
        <end position="23"/>
    </location>
</feature>
<reference evidence="9" key="1">
    <citation type="submission" date="2016-10" db="EMBL/GenBank/DDBJ databases">
        <title>Comparative genomics uncovers the prolific and rare metabolic potential of the cyanobacterial genus Moorea.</title>
        <authorList>
            <person name="Leao T."/>
            <person name="Castelao G."/>
            <person name="Korobeynikov A."/>
            <person name="Monroe E.A."/>
            <person name="Podell S."/>
            <person name="Glukhov E."/>
            <person name="Allen E."/>
            <person name="Gerwick W.H."/>
            <person name="Gerwick L."/>
        </authorList>
    </citation>
    <scope>NUCLEOTIDE SEQUENCE [LARGE SCALE GENOMIC DNA]</scope>
    <source>
        <strain evidence="9">JHB</strain>
    </source>
</reference>
<evidence type="ECO:0000256" key="4">
    <source>
        <dbReference type="ARBA" id="ARBA00022989"/>
    </source>
</evidence>
<proteinExistence type="predicted"/>
<keyword evidence="3 6" id="KW-0812">Transmembrane</keyword>
<comment type="subcellular location">
    <subcellularLocation>
        <location evidence="1">Cell membrane</location>
        <topology evidence="1">Multi-pass membrane protein</topology>
    </subcellularLocation>
</comment>
<keyword evidence="4 6" id="KW-1133">Transmembrane helix</keyword>
<dbReference type="NCBIfam" id="NF005630">
    <property type="entry name" value="PRK07377.1-6"/>
    <property type="match status" value="1"/>
</dbReference>
<evidence type="ECO:0000256" key="1">
    <source>
        <dbReference type="ARBA" id="ARBA00004651"/>
    </source>
</evidence>
<evidence type="ECO:0000313" key="9">
    <source>
        <dbReference type="Proteomes" id="UP000176944"/>
    </source>
</evidence>
<evidence type="ECO:0000313" key="8">
    <source>
        <dbReference type="EMBL" id="AOY79116.1"/>
    </source>
</evidence>
<dbReference type="Pfam" id="PF13244">
    <property type="entry name" value="MbhD"/>
    <property type="match status" value="1"/>
</dbReference>
<evidence type="ECO:0000256" key="2">
    <source>
        <dbReference type="ARBA" id="ARBA00022475"/>
    </source>
</evidence>
<name>A0A1D9FUQ7_MOOP1</name>